<sequence>MPGHIELYNLLGNVPWEAEQQDKLPGLGFDSNGDATKVNIQQKRSPIQLLEEQLGMHHLVPYSLISYSLISYSRTLRKYQTACACETSEGRIQNASRAEEKGCQYFRSIFRRPPRPVRERRGEGAQVLGRHSAK</sequence>
<feature type="region of interest" description="Disordered" evidence="1">
    <location>
        <begin position="114"/>
        <end position="134"/>
    </location>
</feature>
<reference evidence="2 3" key="1">
    <citation type="submission" date="2019-03" db="EMBL/GenBank/DDBJ databases">
        <title>First draft genome of Liparis tanakae, snailfish: a comprehensive survey of snailfish specific genes.</title>
        <authorList>
            <person name="Kim W."/>
            <person name="Song I."/>
            <person name="Jeong J.-H."/>
            <person name="Kim D."/>
            <person name="Kim S."/>
            <person name="Ryu S."/>
            <person name="Song J.Y."/>
            <person name="Lee S.K."/>
        </authorList>
    </citation>
    <scope>NUCLEOTIDE SEQUENCE [LARGE SCALE GENOMIC DNA]</scope>
    <source>
        <tissue evidence="2">Muscle</tissue>
    </source>
</reference>
<protein>
    <submittedName>
        <fullName evidence="2">Uncharacterized protein</fullName>
    </submittedName>
</protein>
<dbReference type="AlphaFoldDB" id="A0A4Z2HZA0"/>
<comment type="caution">
    <text evidence="2">The sequence shown here is derived from an EMBL/GenBank/DDBJ whole genome shotgun (WGS) entry which is preliminary data.</text>
</comment>
<accession>A0A4Z2HZA0</accession>
<dbReference type="Proteomes" id="UP000314294">
    <property type="component" value="Unassembled WGS sequence"/>
</dbReference>
<keyword evidence="3" id="KW-1185">Reference proteome</keyword>
<organism evidence="2 3">
    <name type="scientific">Liparis tanakae</name>
    <name type="common">Tanaka's snailfish</name>
    <dbReference type="NCBI Taxonomy" id="230148"/>
    <lineage>
        <taxon>Eukaryota</taxon>
        <taxon>Metazoa</taxon>
        <taxon>Chordata</taxon>
        <taxon>Craniata</taxon>
        <taxon>Vertebrata</taxon>
        <taxon>Euteleostomi</taxon>
        <taxon>Actinopterygii</taxon>
        <taxon>Neopterygii</taxon>
        <taxon>Teleostei</taxon>
        <taxon>Neoteleostei</taxon>
        <taxon>Acanthomorphata</taxon>
        <taxon>Eupercaria</taxon>
        <taxon>Perciformes</taxon>
        <taxon>Cottioidei</taxon>
        <taxon>Cottales</taxon>
        <taxon>Liparidae</taxon>
        <taxon>Liparis</taxon>
    </lineage>
</organism>
<dbReference type="EMBL" id="SRLO01000165">
    <property type="protein sequence ID" value="TNN70303.1"/>
    <property type="molecule type" value="Genomic_DNA"/>
</dbReference>
<name>A0A4Z2HZA0_9TELE</name>
<evidence type="ECO:0000313" key="2">
    <source>
        <dbReference type="EMBL" id="TNN70303.1"/>
    </source>
</evidence>
<gene>
    <name evidence="2" type="ORF">EYF80_019517</name>
</gene>
<evidence type="ECO:0000313" key="3">
    <source>
        <dbReference type="Proteomes" id="UP000314294"/>
    </source>
</evidence>
<proteinExistence type="predicted"/>
<evidence type="ECO:0000256" key="1">
    <source>
        <dbReference type="SAM" id="MobiDB-lite"/>
    </source>
</evidence>